<organism evidence="2 3">
    <name type="scientific">Akkermansia massiliensis</name>
    <dbReference type="NCBI Taxonomy" id="2927224"/>
    <lineage>
        <taxon>Bacteria</taxon>
        <taxon>Pseudomonadati</taxon>
        <taxon>Verrucomicrobiota</taxon>
        <taxon>Verrucomicrobiia</taxon>
        <taxon>Verrucomicrobiales</taxon>
        <taxon>Akkermansiaceae</taxon>
        <taxon>Akkermansia</taxon>
    </lineage>
</organism>
<evidence type="ECO:0000256" key="1">
    <source>
        <dbReference type="SAM" id="MobiDB-lite"/>
    </source>
</evidence>
<sequence length="679" mass="76164">MNELSIIEGLPGWEALPAEERLKVRKLHAACREIAAAPNKMAAYKLAAQVMQDAGWPISWQSVQRKYLAWQMSGSLLALADLRMAGMRPTRARVKHPGFVAYWTELQTRCQRNGGQAYPMLLDIWRKKTEVIPGYEGWPGHPQIPVGWSKKNLMRIKPAALEAKVIREGIKAAAPLLPMVLTTRVGMEAGEYYVSDDNWLDTHVICGKQIVRPLQLGCLDIATGKMVHWGMMPRLMRQDGTRTGLTERYMRMFVAGLLANVGINTSRGTTLVVENGTAAIRAHMEQVLLDLFDGAVKVHRSGMEGKSQALLRGYEGRQGGNPRSKAHLESVWNLTANIWSSCLPAPSGHDRTEPEWLAGLMKEQQALLKKQGWLEIKDPDRAIMLRNLMPTFERLTTDIAWRVYDAFNSRTDHALEGWERMGLVVPMVRLSTDSDWITLTDSIPEADRHTLLNMAARDPERLVSSRKLSPAEAWNLKLQHQTPLRKATQWEIVDLLSRDLAVKTVVKGSYIIMQNKAVSMDRLYYPASIVTPEGYQRILPSGMNVWVMLNMFDDQHLYIIDDKGRCLGMSTLQQRAPYYDEDQVRAAMGRKKKATAAALQTTRVNHARKEAAIIGTRLYNHQITQGTPTTVKGLLNAEGTDAAAQEAVKKLPGISLLPEAEAPEATPPRKENHPKISFL</sequence>
<reference evidence="2" key="1">
    <citation type="submission" date="2018-05" db="EMBL/GenBank/DDBJ databases">
        <title>Complete genome sequnece of Akkermansia muciniphila EB-AMDK-40.</title>
        <authorList>
            <person name="Nam Y.-D."/>
            <person name="Chung W.-H."/>
            <person name="Park Y.S."/>
            <person name="Kang J."/>
        </authorList>
    </citation>
    <scope>NUCLEOTIDE SEQUENCE</scope>
    <source>
        <strain evidence="2">EB-AMDK-40</strain>
    </source>
</reference>
<accession>A0AAE6W1E8</accession>
<dbReference type="AlphaFoldDB" id="A0AAE6W1E8"/>
<name>A0AAE6W1E8_9BACT</name>
<dbReference type="Proteomes" id="UP000642553">
    <property type="component" value="Chromosome"/>
</dbReference>
<evidence type="ECO:0000313" key="2">
    <source>
        <dbReference type="EMBL" id="QHV62022.1"/>
    </source>
</evidence>
<feature type="compositionally biased region" description="Basic and acidic residues" evidence="1">
    <location>
        <begin position="667"/>
        <end position="679"/>
    </location>
</feature>
<evidence type="ECO:0000313" key="3">
    <source>
        <dbReference type="Proteomes" id="UP000642553"/>
    </source>
</evidence>
<protein>
    <submittedName>
        <fullName evidence="2">Uncharacterized protein</fullName>
    </submittedName>
</protein>
<proteinExistence type="predicted"/>
<dbReference type="EMBL" id="CP029701">
    <property type="protein sequence ID" value="QHV62022.1"/>
    <property type="molecule type" value="Genomic_DNA"/>
</dbReference>
<feature type="region of interest" description="Disordered" evidence="1">
    <location>
        <begin position="658"/>
        <end position="679"/>
    </location>
</feature>
<dbReference type="RefSeq" id="WP_205575905.1">
    <property type="nucleotide sequence ID" value="NZ_CP029701.1"/>
</dbReference>
<gene>
    <name evidence="2" type="ORF">DMI76_00900</name>
</gene>